<feature type="compositionally biased region" description="Polar residues" evidence="1">
    <location>
        <begin position="1"/>
        <end position="25"/>
    </location>
</feature>
<gene>
    <name evidence="2" type="ORF">DL764_009869</name>
</gene>
<reference evidence="2 3" key="1">
    <citation type="submission" date="2018-06" db="EMBL/GenBank/DDBJ databases">
        <title>Complete Genomes of Monosporascus.</title>
        <authorList>
            <person name="Robinson A.J."/>
            <person name="Natvig D.O."/>
        </authorList>
    </citation>
    <scope>NUCLEOTIDE SEQUENCE [LARGE SCALE GENOMIC DNA]</scope>
    <source>
        <strain evidence="2 3">CBS 110550</strain>
    </source>
</reference>
<evidence type="ECO:0000313" key="2">
    <source>
        <dbReference type="EMBL" id="RYO80632.1"/>
    </source>
</evidence>
<dbReference type="OrthoDB" id="4723976at2759"/>
<accession>A0A4Q4STV0</accession>
<name>A0A4Q4STV0_9PEZI</name>
<sequence length="177" mass="19404">MWFGTEWSSSSERSGAEQASGSGSNAPPPAPEPEPRLQIKTRSLHRSDWKARKNFLASVFPQVVERVWKCGEVPVIAGVEDKVDLTAFAVGYGIYVYFNVNTARVGRAMKARDILKEVWNTYNASLANLNTVAYWLVTNDDVKAAIQNASEVLAANNSYIPEGWNSVRPGGLVSQLG</sequence>
<keyword evidence="3" id="KW-1185">Reference proteome</keyword>
<protein>
    <submittedName>
        <fullName evidence="2">Uncharacterized protein</fullName>
    </submittedName>
</protein>
<dbReference type="Proteomes" id="UP000293360">
    <property type="component" value="Unassembled WGS sequence"/>
</dbReference>
<comment type="caution">
    <text evidence="2">The sequence shown here is derived from an EMBL/GenBank/DDBJ whole genome shotgun (WGS) entry which is preliminary data.</text>
</comment>
<feature type="region of interest" description="Disordered" evidence="1">
    <location>
        <begin position="1"/>
        <end position="36"/>
    </location>
</feature>
<dbReference type="EMBL" id="QJNU01001037">
    <property type="protein sequence ID" value="RYO80632.1"/>
    <property type="molecule type" value="Genomic_DNA"/>
</dbReference>
<dbReference type="AlphaFoldDB" id="A0A4Q4STV0"/>
<evidence type="ECO:0000256" key="1">
    <source>
        <dbReference type="SAM" id="MobiDB-lite"/>
    </source>
</evidence>
<organism evidence="2 3">
    <name type="scientific">Monosporascus ibericus</name>
    <dbReference type="NCBI Taxonomy" id="155417"/>
    <lineage>
        <taxon>Eukaryota</taxon>
        <taxon>Fungi</taxon>
        <taxon>Dikarya</taxon>
        <taxon>Ascomycota</taxon>
        <taxon>Pezizomycotina</taxon>
        <taxon>Sordariomycetes</taxon>
        <taxon>Xylariomycetidae</taxon>
        <taxon>Xylariales</taxon>
        <taxon>Xylariales incertae sedis</taxon>
        <taxon>Monosporascus</taxon>
    </lineage>
</organism>
<evidence type="ECO:0000313" key="3">
    <source>
        <dbReference type="Proteomes" id="UP000293360"/>
    </source>
</evidence>
<proteinExistence type="predicted"/>